<dbReference type="InterPro" id="IPR027408">
    <property type="entry name" value="PNPase/RNase_PH_dom_sf"/>
</dbReference>
<dbReference type="PANTHER" id="PTHR11953">
    <property type="entry name" value="EXOSOME COMPLEX COMPONENT"/>
    <property type="match status" value="1"/>
</dbReference>
<dbReference type="InterPro" id="IPR050080">
    <property type="entry name" value="RNase_PH"/>
</dbReference>
<dbReference type="EMBL" id="UINC01019381">
    <property type="protein sequence ID" value="SVA82038.1"/>
    <property type="molecule type" value="Genomic_DNA"/>
</dbReference>
<gene>
    <name evidence="8" type="ORF">METZ01_LOCUS134892</name>
</gene>
<organism evidence="8">
    <name type="scientific">marine metagenome</name>
    <dbReference type="NCBI Taxonomy" id="408172"/>
    <lineage>
        <taxon>unclassified sequences</taxon>
        <taxon>metagenomes</taxon>
        <taxon>ecological metagenomes</taxon>
    </lineage>
</organism>
<dbReference type="CDD" id="cd11362">
    <property type="entry name" value="RNase_PH_bact"/>
    <property type="match status" value="1"/>
</dbReference>
<keyword evidence="4" id="KW-0819">tRNA processing</keyword>
<dbReference type="NCBIfam" id="TIGR01966">
    <property type="entry name" value="RNasePH"/>
    <property type="match status" value="1"/>
</dbReference>
<evidence type="ECO:0000256" key="2">
    <source>
        <dbReference type="ARBA" id="ARBA00022552"/>
    </source>
</evidence>
<dbReference type="InterPro" id="IPR020568">
    <property type="entry name" value="Ribosomal_Su5_D2-typ_SF"/>
</dbReference>
<dbReference type="PROSITE" id="PS01277">
    <property type="entry name" value="RIBONUCLEASE_PH"/>
    <property type="match status" value="1"/>
</dbReference>
<evidence type="ECO:0000256" key="1">
    <source>
        <dbReference type="ARBA" id="ARBA00006678"/>
    </source>
</evidence>
<proteinExistence type="inferred from homology"/>
<evidence type="ECO:0000256" key="4">
    <source>
        <dbReference type="ARBA" id="ARBA00022694"/>
    </source>
</evidence>
<dbReference type="Pfam" id="PF01138">
    <property type="entry name" value="RNase_PH"/>
    <property type="match status" value="1"/>
</dbReference>
<evidence type="ECO:0000256" key="3">
    <source>
        <dbReference type="ARBA" id="ARBA00022555"/>
    </source>
</evidence>
<evidence type="ECO:0000259" key="6">
    <source>
        <dbReference type="Pfam" id="PF01138"/>
    </source>
</evidence>
<dbReference type="HAMAP" id="MF_00564">
    <property type="entry name" value="RNase_PH"/>
    <property type="match status" value="1"/>
</dbReference>
<dbReference type="FunFam" id="3.30.230.70:FF:000003">
    <property type="entry name" value="Ribonuclease PH"/>
    <property type="match status" value="1"/>
</dbReference>
<dbReference type="SUPFAM" id="SSF55666">
    <property type="entry name" value="Ribonuclease PH domain 2-like"/>
    <property type="match status" value="1"/>
</dbReference>
<keyword evidence="2" id="KW-0698">rRNA processing</keyword>
<dbReference type="GO" id="GO:0000049">
    <property type="term" value="F:tRNA binding"/>
    <property type="evidence" value="ECO:0007669"/>
    <property type="project" value="UniProtKB-KW"/>
</dbReference>
<reference evidence="8" key="1">
    <citation type="submission" date="2018-05" db="EMBL/GenBank/DDBJ databases">
        <authorList>
            <person name="Lanie J.A."/>
            <person name="Ng W.-L."/>
            <person name="Kazmierczak K.M."/>
            <person name="Andrzejewski T.M."/>
            <person name="Davidsen T.M."/>
            <person name="Wayne K.J."/>
            <person name="Tettelin H."/>
            <person name="Glass J.I."/>
            <person name="Rusch D."/>
            <person name="Podicherti R."/>
            <person name="Tsui H.-C.T."/>
            <person name="Winkler M.E."/>
        </authorList>
    </citation>
    <scope>NUCLEOTIDE SEQUENCE</scope>
</reference>
<feature type="domain" description="Exoribonuclease phosphorolytic" evidence="6">
    <location>
        <begin position="11"/>
        <end position="141"/>
    </location>
</feature>
<dbReference type="InterPro" id="IPR001247">
    <property type="entry name" value="ExoRNase_PH_dom1"/>
</dbReference>
<keyword evidence="5" id="KW-0694">RNA-binding</keyword>
<protein>
    <submittedName>
        <fullName evidence="8">Uncharacterized protein</fullName>
    </submittedName>
</protein>
<accession>A0A381YYE7</accession>
<feature type="domain" description="Exoribonuclease phosphorolytic" evidence="7">
    <location>
        <begin position="158"/>
        <end position="224"/>
    </location>
</feature>
<name>A0A381YYE7_9ZZZZ</name>
<evidence type="ECO:0000313" key="8">
    <source>
        <dbReference type="EMBL" id="SVA82038.1"/>
    </source>
</evidence>
<dbReference type="InterPro" id="IPR018336">
    <property type="entry name" value="RNase_PH_CS"/>
</dbReference>
<evidence type="ECO:0000256" key="5">
    <source>
        <dbReference type="ARBA" id="ARBA00022884"/>
    </source>
</evidence>
<dbReference type="GO" id="GO:0008033">
    <property type="term" value="P:tRNA processing"/>
    <property type="evidence" value="ECO:0007669"/>
    <property type="project" value="UniProtKB-KW"/>
</dbReference>
<dbReference type="Pfam" id="PF03725">
    <property type="entry name" value="RNase_PH_C"/>
    <property type="match status" value="1"/>
</dbReference>
<sequence length="240" mass="26411">MPRLNGRSFNQIRAIKITKNYIIHPHGSVLFQMGGTRVLCSASIDDKVPSFLRGQGQGWVTAEYSMLPSSTHTRTSREASRGKLSGRTQEIQRLIGRSLRSIVDLEKLGERTVWVDCDVIQADGGTRCASITGSFIALMLAMKKLKKDKLIDQIPIRDYVAAISVGIIDGKNLLDLDYSEDSEADVDLNIIKTGSGGFVEIQGTAEREPFTDKQMKTMLALADKGIKQLVAIQKQTVGKL</sequence>
<dbReference type="InterPro" id="IPR015847">
    <property type="entry name" value="ExoRNase_PH_dom2"/>
</dbReference>
<dbReference type="SUPFAM" id="SSF54211">
    <property type="entry name" value="Ribosomal protein S5 domain 2-like"/>
    <property type="match status" value="1"/>
</dbReference>
<dbReference type="GO" id="GO:0016075">
    <property type="term" value="P:rRNA catabolic process"/>
    <property type="evidence" value="ECO:0007669"/>
    <property type="project" value="TreeGrafter"/>
</dbReference>
<dbReference type="GO" id="GO:0006364">
    <property type="term" value="P:rRNA processing"/>
    <property type="evidence" value="ECO:0007669"/>
    <property type="project" value="UniProtKB-KW"/>
</dbReference>
<dbReference type="Gene3D" id="3.30.230.70">
    <property type="entry name" value="GHMP Kinase, N-terminal domain"/>
    <property type="match status" value="1"/>
</dbReference>
<dbReference type="PANTHER" id="PTHR11953:SF0">
    <property type="entry name" value="EXOSOME COMPLEX COMPONENT RRP41"/>
    <property type="match status" value="1"/>
</dbReference>
<comment type="similarity">
    <text evidence="1">Belongs to the RNase PH family.</text>
</comment>
<dbReference type="InterPro" id="IPR036345">
    <property type="entry name" value="ExoRNase_PH_dom2_sf"/>
</dbReference>
<keyword evidence="3" id="KW-0820">tRNA-binding</keyword>
<dbReference type="AlphaFoldDB" id="A0A381YYE7"/>
<dbReference type="InterPro" id="IPR002381">
    <property type="entry name" value="RNase_PH_bac-type"/>
</dbReference>
<dbReference type="GO" id="GO:0009022">
    <property type="term" value="F:tRNA nucleotidyltransferase activity"/>
    <property type="evidence" value="ECO:0007669"/>
    <property type="project" value="InterPro"/>
</dbReference>
<evidence type="ECO:0000259" key="7">
    <source>
        <dbReference type="Pfam" id="PF03725"/>
    </source>
</evidence>